<organism evidence="1 2">
    <name type="scientific">Mycolicibacterium tokaiense</name>
    <dbReference type="NCBI Taxonomy" id="39695"/>
    <lineage>
        <taxon>Bacteria</taxon>
        <taxon>Bacillati</taxon>
        <taxon>Actinomycetota</taxon>
        <taxon>Actinomycetes</taxon>
        <taxon>Mycobacteriales</taxon>
        <taxon>Mycobacteriaceae</taxon>
        <taxon>Mycolicibacterium</taxon>
    </lineage>
</organism>
<proteinExistence type="predicted"/>
<evidence type="ECO:0000313" key="2">
    <source>
        <dbReference type="Proteomes" id="UP000254978"/>
    </source>
</evidence>
<gene>
    <name evidence="1" type="ORF">NCTC10821_04334</name>
</gene>
<protein>
    <submittedName>
        <fullName evidence="1">Uncharacterized protein</fullName>
    </submittedName>
</protein>
<keyword evidence="2" id="KW-1185">Reference proteome</keyword>
<reference evidence="1 2" key="1">
    <citation type="submission" date="2018-06" db="EMBL/GenBank/DDBJ databases">
        <authorList>
            <consortium name="Pathogen Informatics"/>
            <person name="Doyle S."/>
        </authorList>
    </citation>
    <scope>NUCLEOTIDE SEQUENCE [LARGE SCALE GENOMIC DNA]</scope>
    <source>
        <strain evidence="1 2">NCTC10821</strain>
    </source>
</reference>
<dbReference type="EMBL" id="UGQT01000001">
    <property type="protein sequence ID" value="STZ60790.1"/>
    <property type="molecule type" value="Genomic_DNA"/>
</dbReference>
<sequence>MSAPTPCRPAPAGGRLALLGRAKLRAEMTTPGESAGCDCPRCCPPPLTDLEAQAALRHVSNADAVALALGRVTLVGFYLCESCGGWIPSFTETT</sequence>
<name>A0A378TJG1_9MYCO</name>
<dbReference type="Proteomes" id="UP000254978">
    <property type="component" value="Unassembled WGS sequence"/>
</dbReference>
<accession>A0A378TJG1</accession>
<evidence type="ECO:0000313" key="1">
    <source>
        <dbReference type="EMBL" id="STZ60790.1"/>
    </source>
</evidence>
<dbReference type="RefSeq" id="WP_115279872.1">
    <property type="nucleotide sequence ID" value="NZ_AP022600.1"/>
</dbReference>
<dbReference type="AlphaFoldDB" id="A0A378TJG1"/>
<dbReference type="OrthoDB" id="4752668at2"/>